<evidence type="ECO:0000313" key="2">
    <source>
        <dbReference type="Proteomes" id="UP000030518"/>
    </source>
</evidence>
<proteinExistence type="predicted"/>
<gene>
    <name evidence="1" type="ORF">LF41_2465</name>
</gene>
<name>A0A0A2WJG6_9GAMM</name>
<dbReference type="Proteomes" id="UP000030518">
    <property type="component" value="Unassembled WGS sequence"/>
</dbReference>
<dbReference type="STRING" id="1300345.LF41_2465"/>
<sequence length="78" mass="8160">MRADTLLLGSDHASQSALDAIVAGRAIVGCEAQSTRSTIDPALLFDGGITLEIFSVTYLEPWIVVTAGRGHFVASPSD</sequence>
<comment type="caution">
    <text evidence="1">The sequence shown here is derived from an EMBL/GenBank/DDBJ whole genome shotgun (WGS) entry which is preliminary data.</text>
</comment>
<accession>A0A0A2WJG6</accession>
<dbReference type="EMBL" id="JRKJ01000005">
    <property type="protein sequence ID" value="KGQ19958.1"/>
    <property type="molecule type" value="Genomic_DNA"/>
</dbReference>
<keyword evidence="2" id="KW-1185">Reference proteome</keyword>
<dbReference type="AlphaFoldDB" id="A0A0A2WJG6"/>
<reference evidence="1 2" key="1">
    <citation type="submission" date="2014-09" db="EMBL/GenBank/DDBJ databases">
        <title>Genome sequences of Lysobacter dokdonensis DS-58.</title>
        <authorList>
            <person name="Kim J.F."/>
            <person name="Kwak M.-J."/>
        </authorList>
    </citation>
    <scope>NUCLEOTIDE SEQUENCE [LARGE SCALE GENOMIC DNA]</scope>
    <source>
        <strain evidence="1 2">DS-58</strain>
    </source>
</reference>
<protein>
    <submittedName>
        <fullName evidence="1">Uncharacterized protein</fullName>
    </submittedName>
</protein>
<organism evidence="1 2">
    <name type="scientific">Lysobacter dokdonensis DS-58</name>
    <dbReference type="NCBI Taxonomy" id="1300345"/>
    <lineage>
        <taxon>Bacteria</taxon>
        <taxon>Pseudomonadati</taxon>
        <taxon>Pseudomonadota</taxon>
        <taxon>Gammaproteobacteria</taxon>
        <taxon>Lysobacterales</taxon>
        <taxon>Lysobacteraceae</taxon>
        <taxon>Noviluteimonas</taxon>
    </lineage>
</organism>
<evidence type="ECO:0000313" key="1">
    <source>
        <dbReference type="EMBL" id="KGQ19958.1"/>
    </source>
</evidence>